<proteinExistence type="predicted"/>
<keyword evidence="2" id="KW-0378">Hydrolase</keyword>
<dbReference type="InterPro" id="IPR004843">
    <property type="entry name" value="Calcineurin-like_PHP"/>
</dbReference>
<dbReference type="InterPro" id="IPR050126">
    <property type="entry name" value="Ap4A_hydrolase"/>
</dbReference>
<dbReference type="GO" id="GO:0110154">
    <property type="term" value="P:RNA decapping"/>
    <property type="evidence" value="ECO:0007669"/>
    <property type="project" value="TreeGrafter"/>
</dbReference>
<dbReference type="EC" id="3.1.3.16" evidence="2"/>
<comment type="caution">
    <text evidence="2">The sequence shown here is derived from an EMBL/GenBank/DDBJ whole genome shotgun (WGS) entry which is preliminary data.</text>
</comment>
<dbReference type="PANTHER" id="PTHR42850">
    <property type="entry name" value="METALLOPHOSPHOESTERASE"/>
    <property type="match status" value="1"/>
</dbReference>
<dbReference type="Proteomes" id="UP000565576">
    <property type="component" value="Unassembled WGS sequence"/>
</dbReference>
<name>A0A7X0ISE3_9HYPH</name>
<dbReference type="SUPFAM" id="SSF56300">
    <property type="entry name" value="Metallo-dependent phosphatases"/>
    <property type="match status" value="1"/>
</dbReference>
<dbReference type="GO" id="GO:0005737">
    <property type="term" value="C:cytoplasm"/>
    <property type="evidence" value="ECO:0007669"/>
    <property type="project" value="TreeGrafter"/>
</dbReference>
<accession>A0A7X0ISE3</accession>
<dbReference type="GO" id="GO:0004722">
    <property type="term" value="F:protein serine/threonine phosphatase activity"/>
    <property type="evidence" value="ECO:0007669"/>
    <property type="project" value="UniProtKB-EC"/>
</dbReference>
<feature type="domain" description="Calcineurin-like phosphoesterase" evidence="1">
    <location>
        <begin position="34"/>
        <end position="231"/>
    </location>
</feature>
<dbReference type="RefSeq" id="WP_184706126.1">
    <property type="nucleotide sequence ID" value="NZ_JACHBG010000007.1"/>
</dbReference>
<dbReference type="AlphaFoldDB" id="A0A7X0ISE3"/>
<organism evidence="2 3">
    <name type="scientific">Rhizobium lusitanum</name>
    <dbReference type="NCBI Taxonomy" id="293958"/>
    <lineage>
        <taxon>Bacteria</taxon>
        <taxon>Pseudomonadati</taxon>
        <taxon>Pseudomonadota</taxon>
        <taxon>Alphaproteobacteria</taxon>
        <taxon>Hyphomicrobiales</taxon>
        <taxon>Rhizobiaceae</taxon>
        <taxon>Rhizobium/Agrobacterium group</taxon>
        <taxon>Rhizobium</taxon>
    </lineage>
</organism>
<dbReference type="PANTHER" id="PTHR42850:SF4">
    <property type="entry name" value="ZINC-DEPENDENT ENDOPOLYPHOSPHATASE"/>
    <property type="match status" value="1"/>
</dbReference>
<dbReference type="Gene3D" id="3.60.21.10">
    <property type="match status" value="1"/>
</dbReference>
<dbReference type="Pfam" id="PF00149">
    <property type="entry name" value="Metallophos"/>
    <property type="match status" value="1"/>
</dbReference>
<evidence type="ECO:0000313" key="2">
    <source>
        <dbReference type="EMBL" id="MBB6486304.1"/>
    </source>
</evidence>
<sequence length="287" mass="31749">MTNPFMRQPLPIDLSRGGWNHFRDVSPADTKNVRIYAIGDIHGHLDHLLAMQVAIDADRALHPIARAVIVYLGDLIDRGPHSRSVIERVAAQQNEADERTCVVCLSGNHDAWLNEFLTDATILPLWGRKGGLETLASYGFSPEEVLRGMANPAAAEVVRLALIARMPQQHRDFIAGLPLSYQLGGYFFAHAGVNPDRSLTDQRKEDLTWIRDRFLTSTTDFGKVVVHGHTSGASVESLPNRINVDTGIYATGVLSCVVLEGVARHLITIDRNALRALREQQMEPQHG</sequence>
<reference evidence="2 3" key="1">
    <citation type="submission" date="2020-08" db="EMBL/GenBank/DDBJ databases">
        <title>Genomic Encyclopedia of Type Strains, Phase IV (KMG-V): Genome sequencing to study the core and pangenomes of soil and plant-associated prokaryotes.</title>
        <authorList>
            <person name="Whitman W."/>
        </authorList>
    </citation>
    <scope>NUCLEOTIDE SEQUENCE [LARGE SCALE GENOMIC DNA]</scope>
    <source>
        <strain evidence="2 3">SEMIA 4060</strain>
    </source>
</reference>
<gene>
    <name evidence="2" type="ORF">GGD46_003599</name>
</gene>
<dbReference type="GO" id="GO:0008803">
    <property type="term" value="F:bis(5'-nucleosyl)-tetraphosphatase (symmetrical) activity"/>
    <property type="evidence" value="ECO:0007669"/>
    <property type="project" value="TreeGrafter"/>
</dbReference>
<evidence type="ECO:0000313" key="3">
    <source>
        <dbReference type="Proteomes" id="UP000565576"/>
    </source>
</evidence>
<evidence type="ECO:0000259" key="1">
    <source>
        <dbReference type="Pfam" id="PF00149"/>
    </source>
</evidence>
<dbReference type="EMBL" id="JACHBG010000007">
    <property type="protein sequence ID" value="MBB6486304.1"/>
    <property type="molecule type" value="Genomic_DNA"/>
</dbReference>
<protein>
    <submittedName>
        <fullName evidence="2">Serine/threonine protein phosphatase 1</fullName>
        <ecNumber evidence="2">3.1.3.16</ecNumber>
    </submittedName>
</protein>
<dbReference type="InterPro" id="IPR029052">
    <property type="entry name" value="Metallo-depent_PP-like"/>
</dbReference>